<gene>
    <name evidence="1" type="ORF">Rcae01_02935</name>
</gene>
<dbReference type="EMBL" id="BAABRO010000005">
    <property type="protein sequence ID" value="GAA5507479.1"/>
    <property type="molecule type" value="Genomic_DNA"/>
</dbReference>
<accession>A0ABP9VQP2</accession>
<protein>
    <submittedName>
        <fullName evidence="1">Uncharacterized protein</fullName>
    </submittedName>
</protein>
<sequence>MLTRTTSDDQCIFHYYSTEVKNLVIDPFLSSNAATCRPEGYTMTVAAFARCPDWSSKNSARPTTLER</sequence>
<reference evidence="1 2" key="1">
    <citation type="submission" date="2024-02" db="EMBL/GenBank/DDBJ databases">
        <title>Rhodopirellula caenicola NBRC 110016.</title>
        <authorList>
            <person name="Ichikawa N."/>
            <person name="Katano-Makiyama Y."/>
            <person name="Hidaka K."/>
        </authorList>
    </citation>
    <scope>NUCLEOTIDE SEQUENCE [LARGE SCALE GENOMIC DNA]</scope>
    <source>
        <strain evidence="1 2">NBRC 110016</strain>
    </source>
</reference>
<evidence type="ECO:0000313" key="2">
    <source>
        <dbReference type="Proteomes" id="UP001416858"/>
    </source>
</evidence>
<keyword evidence="2" id="KW-1185">Reference proteome</keyword>
<comment type="caution">
    <text evidence="1">The sequence shown here is derived from an EMBL/GenBank/DDBJ whole genome shotgun (WGS) entry which is preliminary data.</text>
</comment>
<proteinExistence type="predicted"/>
<dbReference type="Proteomes" id="UP001416858">
    <property type="component" value="Unassembled WGS sequence"/>
</dbReference>
<organism evidence="1 2">
    <name type="scientific">Novipirellula caenicola</name>
    <dbReference type="NCBI Taxonomy" id="1536901"/>
    <lineage>
        <taxon>Bacteria</taxon>
        <taxon>Pseudomonadati</taxon>
        <taxon>Planctomycetota</taxon>
        <taxon>Planctomycetia</taxon>
        <taxon>Pirellulales</taxon>
        <taxon>Pirellulaceae</taxon>
        <taxon>Novipirellula</taxon>
    </lineage>
</organism>
<evidence type="ECO:0000313" key="1">
    <source>
        <dbReference type="EMBL" id="GAA5507479.1"/>
    </source>
</evidence>
<name>A0ABP9VQP2_9BACT</name>